<dbReference type="RefSeq" id="WP_091314039.1">
    <property type="nucleotide sequence ID" value="NZ_CBCSJU010000001.1"/>
</dbReference>
<organism evidence="2 3">
    <name type="scientific">Flavobacterium terrigena</name>
    <dbReference type="NCBI Taxonomy" id="402734"/>
    <lineage>
        <taxon>Bacteria</taxon>
        <taxon>Pseudomonadati</taxon>
        <taxon>Bacteroidota</taxon>
        <taxon>Flavobacteriia</taxon>
        <taxon>Flavobacteriales</taxon>
        <taxon>Flavobacteriaceae</taxon>
        <taxon>Flavobacterium</taxon>
    </lineage>
</organism>
<reference evidence="3" key="1">
    <citation type="submission" date="2016-10" db="EMBL/GenBank/DDBJ databases">
        <authorList>
            <person name="Varghese N."/>
            <person name="Submissions S."/>
        </authorList>
    </citation>
    <scope>NUCLEOTIDE SEQUENCE [LARGE SCALE GENOMIC DNA]</scope>
    <source>
        <strain evidence="3">DSM 17934</strain>
    </source>
</reference>
<dbReference type="EMBL" id="FNYA01000006">
    <property type="protein sequence ID" value="SEJ13712.1"/>
    <property type="molecule type" value="Genomic_DNA"/>
</dbReference>
<keyword evidence="1" id="KW-0472">Membrane</keyword>
<evidence type="ECO:0000313" key="2">
    <source>
        <dbReference type="EMBL" id="SEJ13712.1"/>
    </source>
</evidence>
<proteinExistence type="predicted"/>
<keyword evidence="1" id="KW-1133">Transmembrane helix</keyword>
<dbReference type="OrthoDB" id="1436599at2"/>
<protein>
    <submittedName>
        <fullName evidence="2">Uncharacterized protein</fullName>
    </submittedName>
</protein>
<keyword evidence="1" id="KW-0812">Transmembrane</keyword>
<name>A0A1H6WMM3_9FLAO</name>
<keyword evidence="3" id="KW-1185">Reference proteome</keyword>
<evidence type="ECO:0000313" key="3">
    <source>
        <dbReference type="Proteomes" id="UP000199702"/>
    </source>
</evidence>
<dbReference type="Proteomes" id="UP000199702">
    <property type="component" value="Unassembled WGS sequence"/>
</dbReference>
<accession>A0A1H6WMM3</accession>
<dbReference type="AlphaFoldDB" id="A0A1H6WMM3"/>
<evidence type="ECO:0000256" key="1">
    <source>
        <dbReference type="SAM" id="Phobius"/>
    </source>
</evidence>
<feature type="transmembrane region" description="Helical" evidence="1">
    <location>
        <begin position="12"/>
        <end position="33"/>
    </location>
</feature>
<gene>
    <name evidence="2" type="ORF">SAMN05660918_2498</name>
</gene>
<dbReference type="STRING" id="402734.SAMN05660918_2498"/>
<sequence length="151" mass="17600">MLIFFIIPLKGSFIFDSLVILFCGIVFLISFISKIKQRKEEKKVNNIIEKFKKSSKKIEINYTEIKIKSNSWKQEIEVGSGVNSRNDYIDVCQNDLSFSIEIGDIKYVGLVQIDMNTDILKMKLAYKNNIDFYYDLANPNQYILDLDFLIS</sequence>